<evidence type="ECO:0000313" key="3">
    <source>
        <dbReference type="Proteomes" id="UP000694888"/>
    </source>
</evidence>
<gene>
    <name evidence="4 5 6" type="primary">LOC101859687</name>
</gene>
<proteinExistence type="predicted"/>
<evidence type="ECO:0000313" key="5">
    <source>
        <dbReference type="RefSeq" id="XP_005113199.1"/>
    </source>
</evidence>
<dbReference type="Proteomes" id="UP000694888">
    <property type="component" value="Unplaced"/>
</dbReference>
<keyword evidence="1" id="KW-0812">Transmembrane</keyword>
<keyword evidence="3" id="KW-1185">Reference proteome</keyword>
<evidence type="ECO:0000256" key="2">
    <source>
        <dbReference type="SAM" id="SignalP"/>
    </source>
</evidence>
<evidence type="ECO:0000313" key="4">
    <source>
        <dbReference type="RefSeq" id="XP_005113198.1"/>
    </source>
</evidence>
<accession>A0ABM0KAX6</accession>
<feature type="signal peptide" evidence="2">
    <location>
        <begin position="1"/>
        <end position="25"/>
    </location>
</feature>
<reference evidence="4 5" key="1">
    <citation type="submission" date="2025-05" db="UniProtKB">
        <authorList>
            <consortium name="RefSeq"/>
        </authorList>
    </citation>
    <scope>IDENTIFICATION</scope>
</reference>
<evidence type="ECO:0000256" key="1">
    <source>
        <dbReference type="SAM" id="Phobius"/>
    </source>
</evidence>
<organism evidence="3 5">
    <name type="scientific">Aplysia californica</name>
    <name type="common">California sea hare</name>
    <dbReference type="NCBI Taxonomy" id="6500"/>
    <lineage>
        <taxon>Eukaryota</taxon>
        <taxon>Metazoa</taxon>
        <taxon>Spiralia</taxon>
        <taxon>Lophotrochozoa</taxon>
        <taxon>Mollusca</taxon>
        <taxon>Gastropoda</taxon>
        <taxon>Heterobranchia</taxon>
        <taxon>Euthyneura</taxon>
        <taxon>Tectipleura</taxon>
        <taxon>Aplysiida</taxon>
        <taxon>Aplysioidea</taxon>
        <taxon>Aplysiidae</taxon>
        <taxon>Aplysia</taxon>
    </lineage>
</organism>
<feature type="chain" id="PRO_5045021139" evidence="2">
    <location>
        <begin position="26"/>
        <end position="379"/>
    </location>
</feature>
<dbReference type="RefSeq" id="XP_005113198.1">
    <property type="nucleotide sequence ID" value="XM_005113141.3"/>
</dbReference>
<dbReference type="RefSeq" id="XP_035829553.1">
    <property type="nucleotide sequence ID" value="XM_035973660.1"/>
</dbReference>
<keyword evidence="1" id="KW-1133">Transmembrane helix</keyword>
<name>A0ABM0KAX6_APLCA</name>
<dbReference type="RefSeq" id="XP_005113199.1">
    <property type="nucleotide sequence ID" value="XM_005113142.3"/>
</dbReference>
<keyword evidence="1" id="KW-0472">Membrane</keyword>
<keyword evidence="2" id="KW-0732">Signal</keyword>
<evidence type="ECO:0000313" key="6">
    <source>
        <dbReference type="RefSeq" id="XP_035829553.1"/>
    </source>
</evidence>
<sequence>MRKHLCLYSAKLLWLLMLAGPMCESKVSNVFLNSYYHCGHDKTYEVNPNSGYLVMPDVSPDSRTHTFRDCEVTFHSARQTGNLCVSQEGSLSRIMDSNAELSVYDGYGDDKPKVFTLGYYPDEWAYREVCTNSPYLHFYIRRKDKTVNVNVRNMKLLFKVLDIESKDRTLYFDEQYCDGNYKLKKSWVNVLNRLPPSSTGEGREAKEICGFELDKEPRDGRRFCVVYVPLENFDCSSGWELSVSSKPRSLKRQFFVFSLSCSESRARKTQVWCGSNSTDSYSLIMQRKVKGDSVVEPARMFRLIVTDYDGSVESLRAKVEAELRKGRHESEGLGTVYIALIIALVVGGLVLLAAIVYKVRHKMPWYHAVHNPGSEKEDV</sequence>
<feature type="transmembrane region" description="Helical" evidence="1">
    <location>
        <begin position="336"/>
        <end position="357"/>
    </location>
</feature>
<protein>
    <submittedName>
        <fullName evidence="4 5">Uncharacterized protein LOC101859687</fullName>
    </submittedName>
</protein>
<dbReference type="GeneID" id="101859687"/>